<name>A0A5D4TLS3_9BACI</name>
<evidence type="ECO:0000313" key="4">
    <source>
        <dbReference type="Proteomes" id="UP000325054"/>
    </source>
</evidence>
<evidence type="ECO:0000313" key="3">
    <source>
        <dbReference type="EMBL" id="TYS75748.1"/>
    </source>
</evidence>
<feature type="domain" description="HD-GYP" evidence="2">
    <location>
        <begin position="200"/>
        <end position="395"/>
    </location>
</feature>
<dbReference type="Pfam" id="PF13487">
    <property type="entry name" value="HD_5"/>
    <property type="match status" value="1"/>
</dbReference>
<keyword evidence="1" id="KW-1133">Transmembrane helix</keyword>
<dbReference type="SUPFAM" id="SSF109604">
    <property type="entry name" value="HD-domain/PDEase-like"/>
    <property type="match status" value="1"/>
</dbReference>
<proteinExistence type="predicted"/>
<comment type="caution">
    <text evidence="3">The sequence shown here is derived from an EMBL/GenBank/DDBJ whole genome shotgun (WGS) entry which is preliminary data.</text>
</comment>
<gene>
    <name evidence="3" type="ORF">FZC80_16215</name>
</gene>
<feature type="transmembrane region" description="Helical" evidence="1">
    <location>
        <begin position="56"/>
        <end position="76"/>
    </location>
</feature>
<keyword evidence="1" id="KW-0472">Membrane</keyword>
<dbReference type="OrthoDB" id="9759601at2"/>
<dbReference type="Gene3D" id="1.10.3210.10">
    <property type="entry name" value="Hypothetical protein af1432"/>
    <property type="match status" value="1"/>
</dbReference>
<sequence>MELKKGSSTFKEERILKKIQTVSIIGDRILFWQAALMSVGFISAMAYLFYNQSSELRLLTVGFMVSMLIHWAFYLFHKVSIMLNKHSAHLPALLSFLLFGFVAVYNPLHYSEMWVYLLFYPLTVALLNNKTLFATWTSVFLLFYFGFMLWDPTISLEEGFGISLIGRSLYAIGSCIVCFYFLKYQEWTHQKMKADLQEEHNSRLIKTLYSLVPVVERKSHTSREIIHTAADLMKAVSKKMPDNRIEDWEIDLISLLHFVSRIKYPDYLFEKQEKLTQFEFNLVQEHCELGCELLGDDESFTSIKEAFRKHHEKLDGTGYPHQLAGDRIPVFAQLLGITEAYLAMITPRSYRKSLTDYEAFIEISKLSNIAYDERVVVALRQALEIPEVEETNTGLVG</sequence>
<dbReference type="PANTHER" id="PTHR43155:SF2">
    <property type="entry name" value="CYCLIC DI-GMP PHOSPHODIESTERASE PA4108"/>
    <property type="match status" value="1"/>
</dbReference>
<dbReference type="AlphaFoldDB" id="A0A5D4TLS3"/>
<dbReference type="InterPro" id="IPR003607">
    <property type="entry name" value="HD/PDEase_dom"/>
</dbReference>
<evidence type="ECO:0000256" key="1">
    <source>
        <dbReference type="SAM" id="Phobius"/>
    </source>
</evidence>
<feature type="transmembrane region" description="Helical" evidence="1">
    <location>
        <begin position="132"/>
        <end position="150"/>
    </location>
</feature>
<dbReference type="CDD" id="cd00077">
    <property type="entry name" value="HDc"/>
    <property type="match status" value="1"/>
</dbReference>
<feature type="transmembrane region" description="Helical" evidence="1">
    <location>
        <begin position="29"/>
        <end position="50"/>
    </location>
</feature>
<feature type="transmembrane region" description="Helical" evidence="1">
    <location>
        <begin position="162"/>
        <end position="182"/>
    </location>
</feature>
<accession>A0A5D4TLS3</accession>
<dbReference type="PANTHER" id="PTHR43155">
    <property type="entry name" value="CYCLIC DI-GMP PHOSPHODIESTERASE PA4108-RELATED"/>
    <property type="match status" value="1"/>
</dbReference>
<dbReference type="Proteomes" id="UP000325054">
    <property type="component" value="Unassembled WGS sequence"/>
</dbReference>
<dbReference type="EMBL" id="VTEW01000015">
    <property type="protein sequence ID" value="TYS75748.1"/>
    <property type="molecule type" value="Genomic_DNA"/>
</dbReference>
<reference evidence="3 4" key="1">
    <citation type="submission" date="2019-08" db="EMBL/GenBank/DDBJ databases">
        <title>Bacillus genomes from the desert of Cuatro Cienegas, Coahuila.</title>
        <authorList>
            <person name="Olmedo-Alvarez G."/>
        </authorList>
    </citation>
    <scope>NUCLEOTIDE SEQUENCE [LARGE SCALE GENOMIC DNA]</scope>
    <source>
        <strain evidence="3 4">CH451a_14T</strain>
    </source>
</reference>
<dbReference type="PROSITE" id="PS51832">
    <property type="entry name" value="HD_GYP"/>
    <property type="match status" value="1"/>
</dbReference>
<organism evidence="3 4">
    <name type="scientific">Rossellomorea aquimaris</name>
    <dbReference type="NCBI Taxonomy" id="189382"/>
    <lineage>
        <taxon>Bacteria</taxon>
        <taxon>Bacillati</taxon>
        <taxon>Bacillota</taxon>
        <taxon>Bacilli</taxon>
        <taxon>Bacillales</taxon>
        <taxon>Bacillaceae</taxon>
        <taxon>Rossellomorea</taxon>
    </lineage>
</organism>
<keyword evidence="1" id="KW-0812">Transmembrane</keyword>
<evidence type="ECO:0000259" key="2">
    <source>
        <dbReference type="PROSITE" id="PS51832"/>
    </source>
</evidence>
<protein>
    <recommendedName>
        <fullName evidence="2">HD-GYP domain-containing protein</fullName>
    </recommendedName>
</protein>
<dbReference type="InterPro" id="IPR037522">
    <property type="entry name" value="HD_GYP_dom"/>
</dbReference>